<comment type="caution">
    <text evidence="7">The sequence shown here is derived from an EMBL/GenBank/DDBJ whole genome shotgun (WGS) entry which is preliminary data.</text>
</comment>
<sequence>MLITKKDRTEAELRNRLHRKGFSDTEIDEVVKYLKQNGFIDDTKFIQKAEKLAEDRFLGTMGLKNYLVRKGIDKELIESIPQIDELAIAKKLIQRKLHLIKNNSFNKKKAKIAGYLLRRGFSWETVNKCINDSLGDIESPEDKIFRED</sequence>
<dbReference type="GO" id="GO:0005737">
    <property type="term" value="C:cytoplasm"/>
    <property type="evidence" value="ECO:0007669"/>
    <property type="project" value="UniProtKB-SubCell"/>
</dbReference>
<dbReference type="Pfam" id="PF21981">
    <property type="entry name" value="RecX_HTH3"/>
    <property type="match status" value="1"/>
</dbReference>
<dbReference type="AlphaFoldDB" id="A0A0U9HRG3"/>
<accession>A0A0U9HRG3</accession>
<evidence type="ECO:0000256" key="4">
    <source>
        <dbReference type="ARBA" id="ARBA00022490"/>
    </source>
</evidence>
<evidence type="ECO:0000313" key="7">
    <source>
        <dbReference type="EMBL" id="GAQ95632.1"/>
    </source>
</evidence>
<dbReference type="STRING" id="86166.TAGGR_3105"/>
<dbReference type="Pfam" id="PF21982">
    <property type="entry name" value="RecX_HTH1"/>
    <property type="match status" value="1"/>
</dbReference>
<gene>
    <name evidence="7" type="ORF">TAGGR_3105</name>
</gene>
<dbReference type="Gene3D" id="1.10.10.10">
    <property type="entry name" value="Winged helix-like DNA-binding domain superfamily/Winged helix DNA-binding domain"/>
    <property type="match status" value="2"/>
</dbReference>
<proteinExistence type="inferred from homology"/>
<dbReference type="PANTHER" id="PTHR33602">
    <property type="entry name" value="REGULATORY PROTEIN RECX FAMILY PROTEIN"/>
    <property type="match status" value="1"/>
</dbReference>
<comment type="similarity">
    <text evidence="2">Belongs to the RecX family.</text>
</comment>
<feature type="domain" description="RecX third three-helical" evidence="5">
    <location>
        <begin position="84"/>
        <end position="130"/>
    </location>
</feature>
<dbReference type="Proteomes" id="UP000054976">
    <property type="component" value="Unassembled WGS sequence"/>
</dbReference>
<keyword evidence="8" id="KW-1185">Reference proteome</keyword>
<dbReference type="InterPro" id="IPR053925">
    <property type="entry name" value="RecX_HTH_3rd"/>
</dbReference>
<organism evidence="7 8">
    <name type="scientific">Thermodesulfovibrio aggregans</name>
    <dbReference type="NCBI Taxonomy" id="86166"/>
    <lineage>
        <taxon>Bacteria</taxon>
        <taxon>Pseudomonadati</taxon>
        <taxon>Nitrospirota</taxon>
        <taxon>Thermodesulfovibrionia</taxon>
        <taxon>Thermodesulfovibrionales</taxon>
        <taxon>Thermodesulfovibrionaceae</taxon>
        <taxon>Thermodesulfovibrio</taxon>
    </lineage>
</organism>
<evidence type="ECO:0000259" key="6">
    <source>
        <dbReference type="Pfam" id="PF21982"/>
    </source>
</evidence>
<feature type="domain" description="RecX first three-helical" evidence="6">
    <location>
        <begin position="2"/>
        <end position="34"/>
    </location>
</feature>
<dbReference type="PANTHER" id="PTHR33602:SF1">
    <property type="entry name" value="REGULATORY PROTEIN RECX FAMILY PROTEIN"/>
    <property type="match status" value="1"/>
</dbReference>
<dbReference type="InterPro" id="IPR003783">
    <property type="entry name" value="Regulatory_RecX"/>
</dbReference>
<evidence type="ECO:0000256" key="3">
    <source>
        <dbReference type="ARBA" id="ARBA00018111"/>
    </source>
</evidence>
<dbReference type="EMBL" id="BCNO01000003">
    <property type="protein sequence ID" value="GAQ95632.1"/>
    <property type="molecule type" value="Genomic_DNA"/>
</dbReference>
<dbReference type="InterPro" id="IPR036388">
    <property type="entry name" value="WH-like_DNA-bd_sf"/>
</dbReference>
<evidence type="ECO:0000313" key="8">
    <source>
        <dbReference type="Proteomes" id="UP000054976"/>
    </source>
</evidence>
<comment type="subcellular location">
    <subcellularLocation>
        <location evidence="1">Cytoplasm</location>
    </subcellularLocation>
</comment>
<dbReference type="InterPro" id="IPR053926">
    <property type="entry name" value="RecX_HTH_1st"/>
</dbReference>
<evidence type="ECO:0000256" key="2">
    <source>
        <dbReference type="ARBA" id="ARBA00009695"/>
    </source>
</evidence>
<keyword evidence="4" id="KW-0963">Cytoplasm</keyword>
<dbReference type="GO" id="GO:0006282">
    <property type="term" value="P:regulation of DNA repair"/>
    <property type="evidence" value="ECO:0007669"/>
    <property type="project" value="InterPro"/>
</dbReference>
<evidence type="ECO:0000259" key="5">
    <source>
        <dbReference type="Pfam" id="PF21981"/>
    </source>
</evidence>
<name>A0A0U9HRG3_9BACT</name>
<evidence type="ECO:0000256" key="1">
    <source>
        <dbReference type="ARBA" id="ARBA00004496"/>
    </source>
</evidence>
<protein>
    <recommendedName>
        <fullName evidence="3">Regulatory protein RecX</fullName>
    </recommendedName>
</protein>
<reference evidence="8" key="1">
    <citation type="submission" date="2016-01" db="EMBL/GenBank/DDBJ databases">
        <title>Draft genome sequence of Thermodesulfovibrio aggregans strain TGE-P1.</title>
        <authorList>
            <person name="Sekiguchi Y."/>
            <person name="Ohashi A."/>
            <person name="Matsuura N."/>
            <person name="Tourlousse M.D."/>
        </authorList>
    </citation>
    <scope>NUCLEOTIDE SEQUENCE [LARGE SCALE GENOMIC DNA]</scope>
    <source>
        <strain evidence="8">TGE-P1</strain>
    </source>
</reference>